<feature type="region of interest" description="Disordered" evidence="1">
    <location>
        <begin position="963"/>
        <end position="984"/>
    </location>
</feature>
<dbReference type="AlphaFoldDB" id="A0A432VSW5"/>
<dbReference type="CDD" id="cd00063">
    <property type="entry name" value="FN3"/>
    <property type="match status" value="2"/>
</dbReference>
<protein>
    <recommendedName>
        <fullName evidence="3">Fibronectin type-III domain-containing protein</fullName>
    </recommendedName>
</protein>
<comment type="caution">
    <text evidence="4">The sequence shown here is derived from an EMBL/GenBank/DDBJ whole genome shotgun (WGS) entry which is preliminary data.</text>
</comment>
<dbReference type="InterPro" id="IPR032179">
    <property type="entry name" value="Cry22Aa_Ig-like"/>
</dbReference>
<dbReference type="EMBL" id="PIPJ01000008">
    <property type="protein sequence ID" value="RUO19332.1"/>
    <property type="molecule type" value="Genomic_DNA"/>
</dbReference>
<dbReference type="InterPro" id="IPR013783">
    <property type="entry name" value="Ig-like_fold"/>
</dbReference>
<evidence type="ECO:0000313" key="4">
    <source>
        <dbReference type="EMBL" id="RUO19332.1"/>
    </source>
</evidence>
<dbReference type="Pfam" id="PF00041">
    <property type="entry name" value="fn3"/>
    <property type="match status" value="1"/>
</dbReference>
<dbReference type="InterPro" id="IPR003961">
    <property type="entry name" value="FN3_dom"/>
</dbReference>
<feature type="signal peptide" evidence="2">
    <location>
        <begin position="1"/>
        <end position="36"/>
    </location>
</feature>
<sequence>MHFTENSCRRNLVGIPLVIAFSLTLTGCFGSSSSSADVGTPNPPTPNPSPDTYTVTAVAETGGSIDPESSTVEEGDTASFTVTADAGFAIDEVTGCGGELADDTYTTGAITEDCTVTATFVDNEAPEITLLGENPIELMVGDPFSDPGAEASDNVDGELEVSVDGEVDTSVAATYTLTYSATDTAGNSASAERSVIVTATAPESSFTLNRFGEGDFTVSVDGDAIASSCAAQRSCTYRVPTGSEVTVSAEPNNDWIFDSWGECANSVAASCTFTAGESGVISATFLQDVEPEVAADVTVLSDNIIDRIINFNSENLVITFQSGTDLSSVNIGDVIISSGGSTVQTEGIYFVRRVTNIIQVTGAPTQVRTIPVTLDDVFVDGFTHVTLNSEQAGAELSKLPQGVQVLAENDEGTTLSVNHILYDADEDETTIFDQVALHGSITLHKVIPELTVKWPLEEMRMLTHADVSAVLTLRIGEQVGEQELMDIVPELTLELEPYQIGPVPVIPELTIIYAAEMDSPVALMPMMMTHSEYSLGFHYVRGEGYESIAGYSLNGDWMLEEWPDQAMQAAGGLGIRVSHRIAGEAGPYFEGFGYSGAQLVERPAGEGCPWELDGYTGLWARAGGDTELFGRFLEVDYQIVDTEFGMSMEFPGCEGVPGEPLPEPPVPDSLTVDFEDSSRAVVSWAVSAPENVARYFVYESGEIVSRGLRSTEFVHTNREAGEQYCYQVSAVNHDGVHSEPSVEVCATAPAPDITAPSVPTGLVIEASSTTALSLSWDAASDDTGVAGYLVLWHYAANPVTIADVAATEYTVLSLTAETEYCFSIVAYDEAGNLSARSDVICELTLPPEEANWIVYLACVTREYLLQNYIDLDVDYSSSVSVSGSGNDYTGRELAYTLFGEYNSDTQTLSADIAWVFEGTDEQRLDRFEADLSSGDTGNIEAEQVEETGCDLWIRFVRTDMPQPVMDGEEARNNSDAGSFGSFNQ</sequence>
<evidence type="ECO:0000313" key="5">
    <source>
        <dbReference type="Proteomes" id="UP000288395"/>
    </source>
</evidence>
<feature type="region of interest" description="Disordered" evidence="1">
    <location>
        <begin position="32"/>
        <end position="52"/>
    </location>
</feature>
<dbReference type="Proteomes" id="UP000288395">
    <property type="component" value="Unassembled WGS sequence"/>
</dbReference>
<evidence type="ECO:0000259" key="3">
    <source>
        <dbReference type="PROSITE" id="PS50853"/>
    </source>
</evidence>
<feature type="compositionally biased region" description="Polar residues" evidence="1">
    <location>
        <begin position="973"/>
        <end position="984"/>
    </location>
</feature>
<gene>
    <name evidence="4" type="ORF">CWE08_10180</name>
</gene>
<organism evidence="4 5">
    <name type="scientific">Aliidiomarina iranensis</name>
    <dbReference type="NCBI Taxonomy" id="1434071"/>
    <lineage>
        <taxon>Bacteria</taxon>
        <taxon>Pseudomonadati</taxon>
        <taxon>Pseudomonadota</taxon>
        <taxon>Gammaproteobacteria</taxon>
        <taxon>Alteromonadales</taxon>
        <taxon>Idiomarinaceae</taxon>
        <taxon>Aliidiomarina</taxon>
    </lineage>
</organism>
<proteinExistence type="predicted"/>
<feature type="chain" id="PRO_5019109437" description="Fibronectin type-III domain-containing protein" evidence="2">
    <location>
        <begin position="37"/>
        <end position="984"/>
    </location>
</feature>
<evidence type="ECO:0000256" key="2">
    <source>
        <dbReference type="SAM" id="SignalP"/>
    </source>
</evidence>
<name>A0A432VSW5_9GAMM</name>
<reference evidence="5" key="1">
    <citation type="journal article" date="2018" name="Front. Microbiol.">
        <title>Genome-Based Analysis Reveals the Taxonomy and Diversity of the Family Idiomarinaceae.</title>
        <authorList>
            <person name="Liu Y."/>
            <person name="Lai Q."/>
            <person name="Shao Z."/>
        </authorList>
    </citation>
    <scope>NUCLEOTIDE SEQUENCE [LARGE SCALE GENOMIC DNA]</scope>
    <source>
        <strain evidence="5">GBPy7</strain>
    </source>
</reference>
<dbReference type="InterPro" id="IPR036116">
    <property type="entry name" value="FN3_sf"/>
</dbReference>
<feature type="domain" description="Fibronectin type-III" evidence="3">
    <location>
        <begin position="666"/>
        <end position="751"/>
    </location>
</feature>
<accession>A0A432VSW5</accession>
<keyword evidence="5" id="KW-1185">Reference proteome</keyword>
<keyword evidence="2" id="KW-0732">Signal</keyword>
<dbReference type="RefSeq" id="WP_126767956.1">
    <property type="nucleotide sequence ID" value="NZ_PIPJ01000008.1"/>
</dbReference>
<dbReference type="Pfam" id="PF18998">
    <property type="entry name" value="Flg_new_2"/>
    <property type="match status" value="1"/>
</dbReference>
<feature type="domain" description="Fibronectin type-III" evidence="3">
    <location>
        <begin position="758"/>
        <end position="848"/>
    </location>
</feature>
<dbReference type="Pfam" id="PF16403">
    <property type="entry name" value="Bact_surface_Ig-like"/>
    <property type="match status" value="1"/>
</dbReference>
<dbReference type="SUPFAM" id="SSF49265">
    <property type="entry name" value="Fibronectin type III"/>
    <property type="match status" value="1"/>
</dbReference>
<dbReference type="Gene3D" id="2.60.40.10">
    <property type="entry name" value="Immunoglobulins"/>
    <property type="match status" value="3"/>
</dbReference>
<dbReference type="InterPro" id="IPR044060">
    <property type="entry name" value="Bacterial_rp_domain"/>
</dbReference>
<dbReference type="OrthoDB" id="7056509at2"/>
<dbReference type="PROSITE" id="PS50853">
    <property type="entry name" value="FN3"/>
    <property type="match status" value="2"/>
</dbReference>
<dbReference type="SMART" id="SM00060">
    <property type="entry name" value="FN3"/>
    <property type="match status" value="2"/>
</dbReference>
<evidence type="ECO:0000256" key="1">
    <source>
        <dbReference type="SAM" id="MobiDB-lite"/>
    </source>
</evidence>